<accession>A0A941DZL1</accession>
<feature type="chain" id="PRO_5036839934" description="Sensory/regulatory protein RpfC" evidence="22">
    <location>
        <begin position="31"/>
        <end position="1677"/>
    </location>
</feature>
<feature type="domain" description="Response regulatory" evidence="24">
    <location>
        <begin position="1412"/>
        <end position="1533"/>
    </location>
</feature>
<dbReference type="InterPro" id="IPR000700">
    <property type="entry name" value="PAS-assoc_C"/>
</dbReference>
<dbReference type="PROSITE" id="PS50110">
    <property type="entry name" value="RESPONSE_REGULATORY"/>
    <property type="match status" value="1"/>
</dbReference>
<dbReference type="CDD" id="cd00130">
    <property type="entry name" value="PAS"/>
    <property type="match status" value="4"/>
</dbReference>
<dbReference type="InterPro" id="IPR003594">
    <property type="entry name" value="HATPase_dom"/>
</dbReference>
<evidence type="ECO:0000259" key="27">
    <source>
        <dbReference type="PROSITE" id="PS50839"/>
    </source>
</evidence>
<dbReference type="InterPro" id="IPR001610">
    <property type="entry name" value="PAC"/>
</dbReference>
<dbReference type="Pfam" id="PF00512">
    <property type="entry name" value="HisKA"/>
    <property type="match status" value="1"/>
</dbReference>
<feature type="domain" description="PAS" evidence="25">
    <location>
        <begin position="503"/>
        <end position="530"/>
    </location>
</feature>
<dbReference type="SMART" id="SM00073">
    <property type="entry name" value="HPT"/>
    <property type="match status" value="1"/>
</dbReference>
<keyword evidence="9" id="KW-0547">Nucleotide-binding</keyword>
<keyword evidence="11" id="KW-0067">ATP-binding</keyword>
<dbReference type="SUPFAM" id="SSF52172">
    <property type="entry name" value="CheY-like"/>
    <property type="match status" value="1"/>
</dbReference>
<evidence type="ECO:0000256" key="1">
    <source>
        <dbReference type="ARBA" id="ARBA00000085"/>
    </source>
</evidence>
<keyword evidence="12" id="KW-1133">Transmembrane helix</keyword>
<dbReference type="PANTHER" id="PTHR45339:SF1">
    <property type="entry name" value="HYBRID SIGNAL TRANSDUCTION HISTIDINE KINASE J"/>
    <property type="match status" value="1"/>
</dbReference>
<feature type="domain" description="PAC" evidence="26">
    <location>
        <begin position="555"/>
        <end position="609"/>
    </location>
</feature>
<comment type="subunit">
    <text evidence="17">At low DSF concentrations, interacts with RpfF.</text>
</comment>
<dbReference type="CDD" id="cd00082">
    <property type="entry name" value="HisKA"/>
    <property type="match status" value="1"/>
</dbReference>
<protein>
    <recommendedName>
        <fullName evidence="18">Sensory/regulatory protein RpfC</fullName>
        <ecNumber evidence="3">2.7.13.3</ecNumber>
    </recommendedName>
    <alternativeName>
        <fullName evidence="19">Virulence sensor protein BvgS</fullName>
    </alternativeName>
</protein>
<feature type="modified residue" description="4-aspartylphosphate" evidence="21">
    <location>
        <position position="1461"/>
    </location>
</feature>
<feature type="domain" description="PAS" evidence="25">
    <location>
        <begin position="355"/>
        <end position="406"/>
    </location>
</feature>
<dbReference type="GO" id="GO:0005886">
    <property type="term" value="C:plasma membrane"/>
    <property type="evidence" value="ECO:0007669"/>
    <property type="project" value="UniProtKB-SubCell"/>
</dbReference>
<dbReference type="PROSITE" id="PS50112">
    <property type="entry name" value="PAS"/>
    <property type="match status" value="4"/>
</dbReference>
<feature type="domain" description="PAS" evidence="25">
    <location>
        <begin position="786"/>
        <end position="821"/>
    </location>
</feature>
<dbReference type="SUPFAM" id="SSF55785">
    <property type="entry name" value="PYP-like sensor domain (PAS domain)"/>
    <property type="match status" value="5"/>
</dbReference>
<evidence type="ECO:0000259" key="26">
    <source>
        <dbReference type="PROSITE" id="PS50113"/>
    </source>
</evidence>
<dbReference type="RefSeq" id="WP_212674799.1">
    <property type="nucleotide sequence ID" value="NZ_JAGSPJ010000002.1"/>
</dbReference>
<evidence type="ECO:0000256" key="14">
    <source>
        <dbReference type="ARBA" id="ARBA00023026"/>
    </source>
</evidence>
<evidence type="ECO:0000259" key="25">
    <source>
        <dbReference type="PROSITE" id="PS50112"/>
    </source>
</evidence>
<dbReference type="NCBIfam" id="TIGR00229">
    <property type="entry name" value="sensory_box"/>
    <property type="match status" value="4"/>
</dbReference>
<evidence type="ECO:0000256" key="19">
    <source>
        <dbReference type="ARBA" id="ARBA00070152"/>
    </source>
</evidence>
<dbReference type="SMART" id="SM00388">
    <property type="entry name" value="HisKA"/>
    <property type="match status" value="1"/>
</dbReference>
<evidence type="ECO:0000256" key="21">
    <source>
        <dbReference type="PROSITE-ProRule" id="PRU00169"/>
    </source>
</evidence>
<dbReference type="GO" id="GO:0000155">
    <property type="term" value="F:phosphorelay sensor kinase activity"/>
    <property type="evidence" value="ECO:0007669"/>
    <property type="project" value="InterPro"/>
</dbReference>
<keyword evidence="10" id="KW-0418">Kinase</keyword>
<evidence type="ECO:0000256" key="9">
    <source>
        <dbReference type="ARBA" id="ARBA00022741"/>
    </source>
</evidence>
<evidence type="ECO:0000256" key="18">
    <source>
        <dbReference type="ARBA" id="ARBA00068150"/>
    </source>
</evidence>
<dbReference type="InterPro" id="IPR006189">
    <property type="entry name" value="CHASE_dom"/>
</dbReference>
<dbReference type="InterPro" id="IPR035965">
    <property type="entry name" value="PAS-like_dom_sf"/>
</dbReference>
<evidence type="ECO:0000256" key="10">
    <source>
        <dbReference type="ARBA" id="ARBA00022777"/>
    </source>
</evidence>
<dbReference type="PROSITE" id="PS50839">
    <property type="entry name" value="CHASE"/>
    <property type="match status" value="1"/>
</dbReference>
<dbReference type="InterPro" id="IPR042240">
    <property type="entry name" value="CHASE_sf"/>
</dbReference>
<dbReference type="CDD" id="cd16922">
    <property type="entry name" value="HATPase_EvgS-ArcB-TorS-like"/>
    <property type="match status" value="1"/>
</dbReference>
<dbReference type="PROSITE" id="PS50113">
    <property type="entry name" value="PAC"/>
    <property type="match status" value="4"/>
</dbReference>
<evidence type="ECO:0000256" key="17">
    <source>
        <dbReference type="ARBA" id="ARBA00064003"/>
    </source>
</evidence>
<dbReference type="Pfam" id="PF02518">
    <property type="entry name" value="HATPase_c"/>
    <property type="match status" value="1"/>
</dbReference>
<proteinExistence type="predicted"/>
<dbReference type="InterPro" id="IPR001789">
    <property type="entry name" value="Sig_transdc_resp-reg_receiver"/>
</dbReference>
<dbReference type="Pfam" id="PF01627">
    <property type="entry name" value="Hpt"/>
    <property type="match status" value="1"/>
</dbReference>
<comment type="catalytic activity">
    <reaction evidence="1">
        <text>ATP + protein L-histidine = ADP + protein N-phospho-L-histidine.</text>
        <dbReference type="EC" id="2.7.13.3"/>
    </reaction>
</comment>
<keyword evidence="13" id="KW-0902">Two-component regulatory system</keyword>
<dbReference type="SMART" id="SM00387">
    <property type="entry name" value="HATPase_c"/>
    <property type="match status" value="1"/>
</dbReference>
<dbReference type="Pfam" id="PF03924">
    <property type="entry name" value="CHASE"/>
    <property type="match status" value="1"/>
</dbReference>
<feature type="domain" description="Histidine kinase" evidence="23">
    <location>
        <begin position="1030"/>
        <end position="1253"/>
    </location>
</feature>
<evidence type="ECO:0000256" key="4">
    <source>
        <dbReference type="ARBA" id="ARBA00022475"/>
    </source>
</evidence>
<dbReference type="Pfam" id="PF13426">
    <property type="entry name" value="PAS_9"/>
    <property type="match status" value="3"/>
</dbReference>
<evidence type="ECO:0000256" key="20">
    <source>
        <dbReference type="PROSITE-ProRule" id="PRU00110"/>
    </source>
</evidence>
<name>A0A941DZL1_9BURK</name>
<sequence>MLSTKKYPFKRTLFLAFAIALAGITSSAMYARHQRAALFKEAEEDFGRSAERISNEIQQRFNLPLYGLTSAKTLFVSREHVVREEFRKAIHAHNIEMEFPGIRGFGFIQLVEKSALEKFIQKERQDGAPQFALKQLDDHSHSDFLIVKYIEPDTKNMGTIGLDIGSEKIRRQTAQLAIDTGRTAMTPAINLVQDAKKSPGVLIFMPVYQADLPTSTPSERRQALLGLVYTPVVIEELINQIPDVLTHRIEFDLYDSPTDNSSRSIIYDSDKHAQNAEFDTQFRVFRHSRVLNIHGRSLLLNVNSFPGGVRPIDYHTPILFFLGGSLLSIFLAIFVWRQSTMRRRAEILANKMTDETDRLAQVVKHSLDAIIFTDMQLGITWVNQGFTHTTGYKLHEVIGRPIDEFIGNASNKEKTFQPLVDLLSANLELRPVTCNQNKDREPIHYETEIQNLYDAHGVQIGYLFIASNITAQERTRVQLESALRDSTALLSTLNKHAIVSFTDRRGSILEVNDNFCELSGYTREELIGRNHNIINSGTHSLQFWHQMWKTVLSGKSWHQEVCNRNKQQQLYWVDTIIAPFFDQQGHIVKYIAIRTDITQRKLDEARLRENTASMEDAQKIARIGSYSSGIHTGSWQCNAMLNEILGVETDAIRCVEDWSQLITPRYRQIALDMYYRSINSDGKFLYDYEMRRPSDGQHIWVTIRGHFEYDENQTPITLVGSIQDITDVKNRELELTRYRDHLEDLVATKTKDLQNSFIANKRALNALKQQKFVLDQHTIVTTSGLDGLIHYGNQKFIELSGFSHEEFIGKDHHILNSGFHPAEFFREMYETIAQGKVWHGQICNRKKNGELFWIDSTIVVYTDADTDEAEYISISTDITARKVSEEALRHSEERFELAIQAADEGVWDQNLVTGELYHSPRMASMLGYTEAEMPAVQEKWETIYHPDDAAEYKRQVKEHFTDPSKEIRISGRMRHKDGSWRWILVQARSTRDANGRPVRLTGTNSDITAIKQAEDAAFAANRAKSEFLANMSHEIRTPMNGVIGMIDILQQTDLQNSQRKMLETVQNSAVSLLNILNDILDFSKIEADKLQIEHIPTQLWDVVEDVSKLMLNVALKKNLGVSVFIDPILPNWIWSDPTRLRQILFNLIGNALKFTPENGTAVSLHLSAATGNDGLQKLSITITDRGIGMSEEMLAHLFTPFTQADASTARKFGGTGLGLSITHRLVGLMQGQIRVESQPGEGSSFHIQLPLQIAEAPPEMAHRRIPDISQIEVLVVTQRTLAIHQLQAYLQHAKVPFKFFDTVAKVCSELAAEKREVVVLLDHFDPEIVQEIQQCPILPTLKTAYLCRRSAQEVSNPWQSTAIEAEPLFYRDLIEGIAIASGKVRDVKQGQNQIAKSVEKSAVVEQKRSQHPILLAEDNETNREVILEQLRLLGYSAEAAEDGIRAFDMWQKGSFSLLLTDCHMPNMDGFELTAAIRAKEQTRGNGVSHLPIIAVTANAMQGEAEQCRERGMDDYLSKPLRLHELKDMMEKWLPAIPTDKDAESQASGVTTNMKENTVAAHVTILESFNSTTLIDLVGDNPSLHQRLLRKYLEKGHNEIAAIMQACKAQDIAAIANLAHTLKSASRSVGALQLGDLCQRIEHCSRQQQAEEAIQLCEQLTEIYEHAVHRIQAHLSKL</sequence>
<reference evidence="29" key="1">
    <citation type="submission" date="2021-04" db="EMBL/GenBank/DDBJ databases">
        <title>novel species isolated from subtropical streams in China.</title>
        <authorList>
            <person name="Lu H."/>
        </authorList>
    </citation>
    <scope>NUCLEOTIDE SEQUENCE</scope>
    <source>
        <strain evidence="29">FT137W</strain>
    </source>
</reference>
<dbReference type="InterPro" id="IPR036890">
    <property type="entry name" value="HATPase_C_sf"/>
</dbReference>
<evidence type="ECO:0000259" key="28">
    <source>
        <dbReference type="PROSITE" id="PS50894"/>
    </source>
</evidence>
<dbReference type="Pfam" id="PF08447">
    <property type="entry name" value="PAS_3"/>
    <property type="match status" value="2"/>
</dbReference>
<dbReference type="InterPro" id="IPR011006">
    <property type="entry name" value="CheY-like_superfamily"/>
</dbReference>
<evidence type="ECO:0000256" key="12">
    <source>
        <dbReference type="ARBA" id="ARBA00022989"/>
    </source>
</evidence>
<dbReference type="InterPro" id="IPR000014">
    <property type="entry name" value="PAS"/>
</dbReference>
<keyword evidence="5 21" id="KW-0597">Phosphoprotein</keyword>
<dbReference type="Gene3D" id="3.30.565.10">
    <property type="entry name" value="Histidine kinase-like ATPase, C-terminal domain"/>
    <property type="match status" value="1"/>
</dbReference>
<dbReference type="Proteomes" id="UP000678545">
    <property type="component" value="Unassembled WGS sequence"/>
</dbReference>
<evidence type="ECO:0000313" key="29">
    <source>
        <dbReference type="EMBL" id="MBR7799670.1"/>
    </source>
</evidence>
<evidence type="ECO:0000256" key="2">
    <source>
        <dbReference type="ARBA" id="ARBA00004651"/>
    </source>
</evidence>
<dbReference type="Gene3D" id="1.10.287.130">
    <property type="match status" value="1"/>
</dbReference>
<feature type="domain" description="PAC" evidence="26">
    <location>
        <begin position="963"/>
        <end position="1019"/>
    </location>
</feature>
<dbReference type="CDD" id="cd17546">
    <property type="entry name" value="REC_hyHK_CKI1_RcsC-like"/>
    <property type="match status" value="1"/>
</dbReference>
<feature type="domain" description="CHASE" evidence="27">
    <location>
        <begin position="77"/>
        <end position="269"/>
    </location>
</feature>
<keyword evidence="7" id="KW-0812">Transmembrane</keyword>
<evidence type="ECO:0000256" key="11">
    <source>
        <dbReference type="ARBA" id="ARBA00022840"/>
    </source>
</evidence>
<evidence type="ECO:0000256" key="5">
    <source>
        <dbReference type="ARBA" id="ARBA00022553"/>
    </source>
</evidence>
<evidence type="ECO:0000313" key="30">
    <source>
        <dbReference type="Proteomes" id="UP000678545"/>
    </source>
</evidence>
<dbReference type="InterPro" id="IPR004358">
    <property type="entry name" value="Sig_transdc_His_kin-like_C"/>
</dbReference>
<keyword evidence="30" id="KW-1185">Reference proteome</keyword>
<evidence type="ECO:0000256" key="13">
    <source>
        <dbReference type="ARBA" id="ARBA00023012"/>
    </source>
</evidence>
<comment type="caution">
    <text evidence="29">The sequence shown here is derived from an EMBL/GenBank/DDBJ whole genome shotgun (WGS) entry which is preliminary data.</text>
</comment>
<evidence type="ECO:0000259" key="24">
    <source>
        <dbReference type="PROSITE" id="PS50110"/>
    </source>
</evidence>
<evidence type="ECO:0000256" key="3">
    <source>
        <dbReference type="ARBA" id="ARBA00012438"/>
    </source>
</evidence>
<keyword evidence="8 22" id="KW-0732">Signal</keyword>
<keyword evidence="14" id="KW-0843">Virulence</keyword>
<dbReference type="Gene3D" id="1.20.120.160">
    <property type="entry name" value="HPT domain"/>
    <property type="match status" value="1"/>
</dbReference>
<keyword evidence="4" id="KW-1003">Cell membrane</keyword>
<feature type="domain" description="PAC" evidence="26">
    <location>
        <begin position="836"/>
        <end position="890"/>
    </location>
</feature>
<dbReference type="SUPFAM" id="SSF47226">
    <property type="entry name" value="Histidine-containing phosphotransfer domain, HPT domain"/>
    <property type="match status" value="1"/>
</dbReference>
<evidence type="ECO:0000256" key="6">
    <source>
        <dbReference type="ARBA" id="ARBA00022679"/>
    </source>
</evidence>
<comment type="subcellular location">
    <subcellularLocation>
        <location evidence="2">Cell membrane</location>
        <topology evidence="2">Multi-pass membrane protein</topology>
    </subcellularLocation>
</comment>
<dbReference type="Pfam" id="PF00072">
    <property type="entry name" value="Response_reg"/>
    <property type="match status" value="1"/>
</dbReference>
<feature type="domain" description="PAC" evidence="26">
    <location>
        <begin position="684"/>
        <end position="737"/>
    </location>
</feature>
<dbReference type="Gene3D" id="3.30.450.20">
    <property type="entry name" value="PAS domain"/>
    <property type="match status" value="5"/>
</dbReference>
<dbReference type="SUPFAM" id="SSF55874">
    <property type="entry name" value="ATPase domain of HSP90 chaperone/DNA topoisomerase II/histidine kinase"/>
    <property type="match status" value="1"/>
</dbReference>
<feature type="modified residue" description="Phosphohistidine" evidence="20">
    <location>
        <position position="1619"/>
    </location>
</feature>
<evidence type="ECO:0000256" key="7">
    <source>
        <dbReference type="ARBA" id="ARBA00022692"/>
    </source>
</evidence>
<dbReference type="PROSITE" id="PS50109">
    <property type="entry name" value="HIS_KIN"/>
    <property type="match status" value="1"/>
</dbReference>
<keyword evidence="15" id="KW-0472">Membrane</keyword>
<dbReference type="InterPro" id="IPR003661">
    <property type="entry name" value="HisK_dim/P_dom"/>
</dbReference>
<dbReference type="SMART" id="SM00086">
    <property type="entry name" value="PAC"/>
    <property type="match status" value="5"/>
</dbReference>
<evidence type="ECO:0000256" key="8">
    <source>
        <dbReference type="ARBA" id="ARBA00022729"/>
    </source>
</evidence>
<dbReference type="InterPro" id="IPR005467">
    <property type="entry name" value="His_kinase_dom"/>
</dbReference>
<dbReference type="SMART" id="SM00091">
    <property type="entry name" value="PAS"/>
    <property type="match status" value="4"/>
</dbReference>
<dbReference type="PROSITE" id="PS50894">
    <property type="entry name" value="HPT"/>
    <property type="match status" value="1"/>
</dbReference>
<dbReference type="InterPro" id="IPR013655">
    <property type="entry name" value="PAS_fold_3"/>
</dbReference>
<dbReference type="InterPro" id="IPR036641">
    <property type="entry name" value="HPT_dom_sf"/>
</dbReference>
<evidence type="ECO:0000256" key="16">
    <source>
        <dbReference type="ARBA" id="ARBA00058004"/>
    </source>
</evidence>
<evidence type="ECO:0000256" key="22">
    <source>
        <dbReference type="SAM" id="SignalP"/>
    </source>
</evidence>
<organism evidence="29 30">
    <name type="scientific">Undibacterium fentianense</name>
    <dbReference type="NCBI Taxonomy" id="2828728"/>
    <lineage>
        <taxon>Bacteria</taxon>
        <taxon>Pseudomonadati</taxon>
        <taxon>Pseudomonadota</taxon>
        <taxon>Betaproteobacteria</taxon>
        <taxon>Burkholderiales</taxon>
        <taxon>Oxalobacteraceae</taxon>
        <taxon>Undibacterium</taxon>
    </lineage>
</organism>
<gene>
    <name evidence="29" type="ORF">KDM90_06635</name>
</gene>
<feature type="domain" description="HPt" evidence="28">
    <location>
        <begin position="1580"/>
        <end position="1673"/>
    </location>
</feature>
<dbReference type="GO" id="GO:0005524">
    <property type="term" value="F:ATP binding"/>
    <property type="evidence" value="ECO:0007669"/>
    <property type="project" value="UniProtKB-KW"/>
</dbReference>
<feature type="domain" description="PAS" evidence="25">
    <location>
        <begin position="891"/>
        <end position="963"/>
    </location>
</feature>
<dbReference type="SMART" id="SM00448">
    <property type="entry name" value="REC"/>
    <property type="match status" value="1"/>
</dbReference>
<dbReference type="SMART" id="SM01079">
    <property type="entry name" value="CHASE"/>
    <property type="match status" value="1"/>
</dbReference>
<evidence type="ECO:0000259" key="23">
    <source>
        <dbReference type="PROSITE" id="PS50109"/>
    </source>
</evidence>
<dbReference type="Gene3D" id="3.40.50.2300">
    <property type="match status" value="1"/>
</dbReference>
<dbReference type="FunFam" id="3.30.565.10:FF:000010">
    <property type="entry name" value="Sensor histidine kinase RcsC"/>
    <property type="match status" value="1"/>
</dbReference>
<dbReference type="SUPFAM" id="SSF47384">
    <property type="entry name" value="Homodimeric domain of signal transducing histidine kinase"/>
    <property type="match status" value="1"/>
</dbReference>
<dbReference type="EC" id="2.7.13.3" evidence="3"/>
<comment type="function">
    <text evidence="16">Member of the two-component regulatory system BvgS/BvgA. Phosphorylates BvgA via a four-step phosphorelay in response to environmental signals.</text>
</comment>
<dbReference type="InterPro" id="IPR036097">
    <property type="entry name" value="HisK_dim/P_sf"/>
</dbReference>
<dbReference type="FunFam" id="1.10.287.130:FF:000002">
    <property type="entry name" value="Two-component osmosensing histidine kinase"/>
    <property type="match status" value="1"/>
</dbReference>
<evidence type="ECO:0000256" key="15">
    <source>
        <dbReference type="ARBA" id="ARBA00023136"/>
    </source>
</evidence>
<dbReference type="Gene3D" id="3.30.450.350">
    <property type="entry name" value="CHASE domain"/>
    <property type="match status" value="1"/>
</dbReference>
<dbReference type="EMBL" id="JAGSPJ010000002">
    <property type="protein sequence ID" value="MBR7799670.1"/>
    <property type="molecule type" value="Genomic_DNA"/>
</dbReference>
<feature type="signal peptide" evidence="22">
    <location>
        <begin position="1"/>
        <end position="30"/>
    </location>
</feature>
<dbReference type="CDD" id="cd00088">
    <property type="entry name" value="HPT"/>
    <property type="match status" value="1"/>
</dbReference>
<dbReference type="PRINTS" id="PR00344">
    <property type="entry name" value="BCTRLSENSOR"/>
</dbReference>
<dbReference type="PANTHER" id="PTHR45339">
    <property type="entry name" value="HYBRID SIGNAL TRANSDUCTION HISTIDINE KINASE J"/>
    <property type="match status" value="1"/>
</dbReference>
<dbReference type="InterPro" id="IPR008207">
    <property type="entry name" value="Sig_transdc_His_kin_Hpt_dom"/>
</dbReference>
<keyword evidence="6" id="KW-0808">Transferase</keyword>